<gene>
    <name evidence="5" type="ORF">DWV00_15755</name>
</gene>
<dbReference type="InterPro" id="IPR018060">
    <property type="entry name" value="HTH_AraC"/>
</dbReference>
<dbReference type="Pfam" id="PF12625">
    <property type="entry name" value="Arabinose_bd"/>
    <property type="match status" value="1"/>
</dbReference>
<dbReference type="PANTHER" id="PTHR47894:SF1">
    <property type="entry name" value="HTH-TYPE TRANSCRIPTIONAL REGULATOR VQSM"/>
    <property type="match status" value="1"/>
</dbReference>
<dbReference type="Proteomes" id="UP000256838">
    <property type="component" value="Unassembled WGS sequence"/>
</dbReference>
<dbReference type="Gene3D" id="1.10.10.60">
    <property type="entry name" value="Homeodomain-like"/>
    <property type="match status" value="1"/>
</dbReference>
<reference evidence="5 6" key="1">
    <citation type="submission" date="2018-08" db="EMBL/GenBank/DDBJ databases">
        <title>Paraburkholderia sp. DHOM06 isolated from forest soil.</title>
        <authorList>
            <person name="Gao Z.-H."/>
            <person name="Qiu L.-H."/>
        </authorList>
    </citation>
    <scope>NUCLEOTIDE SEQUENCE [LARGE SCALE GENOMIC DNA]</scope>
    <source>
        <strain evidence="5 6">DHOM06</strain>
    </source>
</reference>
<dbReference type="PANTHER" id="PTHR47894">
    <property type="entry name" value="HTH-TYPE TRANSCRIPTIONAL REGULATOR GADX"/>
    <property type="match status" value="1"/>
</dbReference>
<protein>
    <submittedName>
        <fullName evidence="5">AraC family transcriptional regulator</fullName>
    </submittedName>
</protein>
<feature type="domain" description="HTH araC/xylS-type" evidence="4">
    <location>
        <begin position="255"/>
        <end position="356"/>
    </location>
</feature>
<dbReference type="GO" id="GO:0000976">
    <property type="term" value="F:transcription cis-regulatory region binding"/>
    <property type="evidence" value="ECO:0007669"/>
    <property type="project" value="TreeGrafter"/>
</dbReference>
<dbReference type="Pfam" id="PF12833">
    <property type="entry name" value="HTH_18"/>
    <property type="match status" value="1"/>
</dbReference>
<comment type="caution">
    <text evidence="5">The sequence shown here is derived from an EMBL/GenBank/DDBJ whole genome shotgun (WGS) entry which is preliminary data.</text>
</comment>
<dbReference type="EMBL" id="QRGA01000008">
    <property type="protein sequence ID" value="RDU97982.1"/>
    <property type="molecule type" value="Genomic_DNA"/>
</dbReference>
<name>A0A3D8JYT8_9BURK</name>
<dbReference type="PROSITE" id="PS01124">
    <property type="entry name" value="HTH_ARAC_FAMILY_2"/>
    <property type="match status" value="1"/>
</dbReference>
<evidence type="ECO:0000313" key="6">
    <source>
        <dbReference type="Proteomes" id="UP000256838"/>
    </source>
</evidence>
<keyword evidence="2" id="KW-0238">DNA-binding</keyword>
<evidence type="ECO:0000259" key="4">
    <source>
        <dbReference type="PROSITE" id="PS01124"/>
    </source>
</evidence>
<proteinExistence type="predicted"/>
<organism evidence="5 6">
    <name type="scientific">Trinickia dinghuensis</name>
    <dbReference type="NCBI Taxonomy" id="2291023"/>
    <lineage>
        <taxon>Bacteria</taxon>
        <taxon>Pseudomonadati</taxon>
        <taxon>Pseudomonadota</taxon>
        <taxon>Betaproteobacteria</taxon>
        <taxon>Burkholderiales</taxon>
        <taxon>Burkholderiaceae</taxon>
        <taxon>Trinickia</taxon>
    </lineage>
</organism>
<accession>A0A3D8JYT8</accession>
<evidence type="ECO:0000256" key="3">
    <source>
        <dbReference type="ARBA" id="ARBA00023163"/>
    </source>
</evidence>
<keyword evidence="1" id="KW-0805">Transcription regulation</keyword>
<dbReference type="GO" id="GO:0005829">
    <property type="term" value="C:cytosol"/>
    <property type="evidence" value="ECO:0007669"/>
    <property type="project" value="TreeGrafter"/>
</dbReference>
<dbReference type="SMART" id="SM00342">
    <property type="entry name" value="HTH_ARAC"/>
    <property type="match status" value="1"/>
</dbReference>
<dbReference type="SUPFAM" id="SSF46689">
    <property type="entry name" value="Homeodomain-like"/>
    <property type="match status" value="1"/>
</dbReference>
<dbReference type="InterPro" id="IPR009057">
    <property type="entry name" value="Homeodomain-like_sf"/>
</dbReference>
<evidence type="ECO:0000256" key="1">
    <source>
        <dbReference type="ARBA" id="ARBA00023015"/>
    </source>
</evidence>
<dbReference type="GO" id="GO:0003700">
    <property type="term" value="F:DNA-binding transcription factor activity"/>
    <property type="evidence" value="ECO:0007669"/>
    <property type="project" value="InterPro"/>
</dbReference>
<sequence>MGTFETFETFKSNRECKGLMRIPSPSLCLTFSSRFLQAFFAETGTEPERQRRLMEQADMAPDTLNAANGRVTEDQFSSLYRSIASETDDEMLNLLSRPIPGGTMKYAGYIMISAPTAGVALYRFSRFLRMLNRDFDVKILRDGKTASIVVEGLGERPQSRAIARQLTLKVFHGMGSWLTGQPIELIDVDFDFPAPPYTEDIYALLPGRINFERPATAMHFDASVLDLKIHRSERELRTFLARQPRDWLLPPSVRQPVAHQVRACLLEGDVGAMKAPDIAKALNMSLRTLCRRLALEGASVKDVKDALRRDLAIHRLTQTQESISKIAESLGFGDNPSFYRAFRSWTGVAPGAYRRGVDDQTLGVTPNA</sequence>
<dbReference type="InterPro" id="IPR032687">
    <property type="entry name" value="AraC-type_N"/>
</dbReference>
<keyword evidence="3" id="KW-0804">Transcription</keyword>
<dbReference type="AlphaFoldDB" id="A0A3D8JYT8"/>
<keyword evidence="6" id="KW-1185">Reference proteome</keyword>
<evidence type="ECO:0000313" key="5">
    <source>
        <dbReference type="EMBL" id="RDU97982.1"/>
    </source>
</evidence>
<evidence type="ECO:0000256" key="2">
    <source>
        <dbReference type="ARBA" id="ARBA00023125"/>
    </source>
</evidence>